<dbReference type="PRINTS" id="PR00598">
    <property type="entry name" value="HTHMARR"/>
</dbReference>
<proteinExistence type="predicted"/>
<evidence type="ECO:0000259" key="4">
    <source>
        <dbReference type="PROSITE" id="PS50995"/>
    </source>
</evidence>
<keyword evidence="2" id="KW-0238">DNA-binding</keyword>
<dbReference type="AlphaFoldDB" id="A0A0R2L6R3"/>
<gene>
    <name evidence="6" type="ORF">IV55_GL000210</name>
    <name evidence="5" type="ORF">LSI01_09040</name>
</gene>
<dbReference type="GO" id="GO:0003700">
    <property type="term" value="F:DNA-binding transcription factor activity"/>
    <property type="evidence" value="ECO:0007669"/>
    <property type="project" value="InterPro"/>
</dbReference>
<dbReference type="Proteomes" id="UP000051139">
    <property type="component" value="Unassembled WGS sequence"/>
</dbReference>
<evidence type="ECO:0000256" key="3">
    <source>
        <dbReference type="ARBA" id="ARBA00023163"/>
    </source>
</evidence>
<dbReference type="InterPro" id="IPR036388">
    <property type="entry name" value="WH-like_DNA-bd_sf"/>
</dbReference>
<reference evidence="5 8" key="2">
    <citation type="submission" date="2019-07" db="EMBL/GenBank/DDBJ databases">
        <title>Whole genome shotgun sequence of Lactobacillus siliginis NBRC 101315.</title>
        <authorList>
            <person name="Hosoyama A."/>
            <person name="Uohara A."/>
            <person name="Ohji S."/>
            <person name="Ichikawa N."/>
        </authorList>
    </citation>
    <scope>NUCLEOTIDE SEQUENCE [LARGE SCALE GENOMIC DNA]</scope>
    <source>
        <strain evidence="5 8">NBRC 101315</strain>
    </source>
</reference>
<dbReference type="SUPFAM" id="SSF46785">
    <property type="entry name" value="Winged helix' DNA-binding domain"/>
    <property type="match status" value="1"/>
</dbReference>
<dbReference type="EMBL" id="JQCB01000001">
    <property type="protein sequence ID" value="KRN97282.1"/>
    <property type="molecule type" value="Genomic_DNA"/>
</dbReference>
<dbReference type="RefSeq" id="WP_057808543.1">
    <property type="nucleotide sequence ID" value="NZ_BJUD01000013.1"/>
</dbReference>
<dbReference type="EMBL" id="BJUD01000013">
    <property type="protein sequence ID" value="GEK28593.1"/>
    <property type="molecule type" value="Genomic_DNA"/>
</dbReference>
<dbReference type="Proteomes" id="UP000321429">
    <property type="component" value="Unassembled WGS sequence"/>
</dbReference>
<keyword evidence="3" id="KW-0804">Transcription</keyword>
<evidence type="ECO:0000256" key="1">
    <source>
        <dbReference type="ARBA" id="ARBA00023015"/>
    </source>
</evidence>
<dbReference type="PANTHER" id="PTHR42756:SF1">
    <property type="entry name" value="TRANSCRIPTIONAL REPRESSOR OF EMRAB OPERON"/>
    <property type="match status" value="1"/>
</dbReference>
<dbReference type="InterPro" id="IPR000835">
    <property type="entry name" value="HTH_MarR-typ"/>
</dbReference>
<keyword evidence="7" id="KW-1185">Reference proteome</keyword>
<accession>A0A0R2L6R3</accession>
<evidence type="ECO:0000313" key="7">
    <source>
        <dbReference type="Proteomes" id="UP000051139"/>
    </source>
</evidence>
<keyword evidence="1" id="KW-0805">Transcription regulation</keyword>
<name>A0A0R2L6R3_9LACO</name>
<dbReference type="PATRIC" id="fig|348151.3.peg.215"/>
<evidence type="ECO:0000313" key="6">
    <source>
        <dbReference type="EMBL" id="KRN97282.1"/>
    </source>
</evidence>
<evidence type="ECO:0000256" key="2">
    <source>
        <dbReference type="ARBA" id="ARBA00023125"/>
    </source>
</evidence>
<dbReference type="SMART" id="SM00347">
    <property type="entry name" value="HTH_MARR"/>
    <property type="match status" value="1"/>
</dbReference>
<comment type="caution">
    <text evidence="6">The sequence shown here is derived from an EMBL/GenBank/DDBJ whole genome shotgun (WGS) entry which is preliminary data.</text>
</comment>
<organism evidence="6 7">
    <name type="scientific">Furfurilactobacillus siliginis</name>
    <dbReference type="NCBI Taxonomy" id="348151"/>
    <lineage>
        <taxon>Bacteria</taxon>
        <taxon>Bacillati</taxon>
        <taxon>Bacillota</taxon>
        <taxon>Bacilli</taxon>
        <taxon>Lactobacillales</taxon>
        <taxon>Lactobacillaceae</taxon>
        <taxon>Furfurilactobacillus</taxon>
    </lineage>
</organism>
<dbReference type="PROSITE" id="PS50995">
    <property type="entry name" value="HTH_MARR_2"/>
    <property type="match status" value="1"/>
</dbReference>
<dbReference type="GO" id="GO:0003677">
    <property type="term" value="F:DNA binding"/>
    <property type="evidence" value="ECO:0007669"/>
    <property type="project" value="UniProtKB-KW"/>
</dbReference>
<dbReference type="PANTHER" id="PTHR42756">
    <property type="entry name" value="TRANSCRIPTIONAL REGULATOR, MARR"/>
    <property type="match status" value="1"/>
</dbReference>
<dbReference type="Gene3D" id="1.10.10.10">
    <property type="entry name" value="Winged helix-like DNA-binding domain superfamily/Winged helix DNA-binding domain"/>
    <property type="match status" value="1"/>
</dbReference>
<feature type="domain" description="HTH marR-type" evidence="4">
    <location>
        <begin position="7"/>
        <end position="140"/>
    </location>
</feature>
<evidence type="ECO:0000313" key="5">
    <source>
        <dbReference type="EMBL" id="GEK28593.1"/>
    </source>
</evidence>
<dbReference type="STRING" id="348151.IV55_GL000210"/>
<dbReference type="InterPro" id="IPR036390">
    <property type="entry name" value="WH_DNA-bd_sf"/>
</dbReference>
<protein>
    <recommendedName>
        <fullName evidence="4">HTH marR-type domain-containing protein</fullName>
    </recommendedName>
</protein>
<evidence type="ECO:0000313" key="8">
    <source>
        <dbReference type="Proteomes" id="UP000321429"/>
    </source>
</evidence>
<dbReference type="Pfam" id="PF01047">
    <property type="entry name" value="MarR"/>
    <property type="match status" value="1"/>
</dbReference>
<sequence>MTEYENGERILTLLRQLDVRQQQRIAEQMVQQAGVTMQQTTILAIIAQQPGMIQRDLVNIIGRRAATISSLLKRLDSAGLVRRKIPSDNTRNKELYLTDTGQQVVQQFKCIRENETNALAGKLLETEQTTLIALLEKLQGDS</sequence>
<reference evidence="6 7" key="1">
    <citation type="journal article" date="2015" name="Genome Announc.">
        <title>Expanding the biotechnology potential of lactobacilli through comparative genomics of 213 strains and associated genera.</title>
        <authorList>
            <person name="Sun Z."/>
            <person name="Harris H.M."/>
            <person name="McCann A."/>
            <person name="Guo C."/>
            <person name="Argimon S."/>
            <person name="Zhang W."/>
            <person name="Yang X."/>
            <person name="Jeffery I.B."/>
            <person name="Cooney J.C."/>
            <person name="Kagawa T.F."/>
            <person name="Liu W."/>
            <person name="Song Y."/>
            <person name="Salvetti E."/>
            <person name="Wrobel A."/>
            <person name="Rasinkangas P."/>
            <person name="Parkhill J."/>
            <person name="Rea M.C."/>
            <person name="O'Sullivan O."/>
            <person name="Ritari J."/>
            <person name="Douillard F.P."/>
            <person name="Paul Ross R."/>
            <person name="Yang R."/>
            <person name="Briner A.E."/>
            <person name="Felis G.E."/>
            <person name="de Vos W.M."/>
            <person name="Barrangou R."/>
            <person name="Klaenhammer T.R."/>
            <person name="Caufield P.W."/>
            <person name="Cui Y."/>
            <person name="Zhang H."/>
            <person name="O'Toole P.W."/>
        </authorList>
    </citation>
    <scope>NUCLEOTIDE SEQUENCE [LARGE SCALE GENOMIC DNA]</scope>
    <source>
        <strain evidence="6 7">DSM 22696</strain>
    </source>
</reference>